<dbReference type="Proteomes" id="UP001469553">
    <property type="component" value="Unassembled WGS sequence"/>
</dbReference>
<evidence type="ECO:0000313" key="3">
    <source>
        <dbReference type="Proteomes" id="UP001469553"/>
    </source>
</evidence>
<dbReference type="EMBL" id="JAHRIP010013116">
    <property type="protein sequence ID" value="MEQ2285347.1"/>
    <property type="molecule type" value="Genomic_DNA"/>
</dbReference>
<keyword evidence="1" id="KW-0812">Transmembrane</keyword>
<accession>A0ABV0XVC5</accession>
<keyword evidence="1" id="KW-0472">Membrane</keyword>
<name>A0ABV0XVC5_9TELE</name>
<organism evidence="2 3">
    <name type="scientific">Ameca splendens</name>
    <dbReference type="NCBI Taxonomy" id="208324"/>
    <lineage>
        <taxon>Eukaryota</taxon>
        <taxon>Metazoa</taxon>
        <taxon>Chordata</taxon>
        <taxon>Craniata</taxon>
        <taxon>Vertebrata</taxon>
        <taxon>Euteleostomi</taxon>
        <taxon>Actinopterygii</taxon>
        <taxon>Neopterygii</taxon>
        <taxon>Teleostei</taxon>
        <taxon>Neoteleostei</taxon>
        <taxon>Acanthomorphata</taxon>
        <taxon>Ovalentaria</taxon>
        <taxon>Atherinomorphae</taxon>
        <taxon>Cyprinodontiformes</taxon>
        <taxon>Goodeidae</taxon>
        <taxon>Ameca</taxon>
    </lineage>
</organism>
<sequence>MQFVFLTEEICRRRRGGNSTGMQSHKPTLPYIAHTHTHTHTLIVSALIIHRCLLPAGLHFVCRRVQTQKSQKGRAVDVNIWTDRQTPRSLFHSRPQRSLHESLWDNVADRMDSILMPLFVLVVTVGLFNIYAVCEVSINLL</sequence>
<protein>
    <submittedName>
        <fullName evidence="2">Uncharacterized protein</fullName>
    </submittedName>
</protein>
<reference evidence="2 3" key="1">
    <citation type="submission" date="2021-06" db="EMBL/GenBank/DDBJ databases">
        <authorList>
            <person name="Palmer J.M."/>
        </authorList>
    </citation>
    <scope>NUCLEOTIDE SEQUENCE [LARGE SCALE GENOMIC DNA]</scope>
    <source>
        <strain evidence="2 3">AS_MEX2019</strain>
        <tissue evidence="2">Muscle</tissue>
    </source>
</reference>
<keyword evidence="3" id="KW-1185">Reference proteome</keyword>
<proteinExistence type="predicted"/>
<comment type="caution">
    <text evidence="2">The sequence shown here is derived from an EMBL/GenBank/DDBJ whole genome shotgun (WGS) entry which is preliminary data.</text>
</comment>
<evidence type="ECO:0000256" key="1">
    <source>
        <dbReference type="SAM" id="Phobius"/>
    </source>
</evidence>
<keyword evidence="1" id="KW-1133">Transmembrane helix</keyword>
<gene>
    <name evidence="2" type="ORF">AMECASPLE_030729</name>
</gene>
<feature type="transmembrane region" description="Helical" evidence="1">
    <location>
        <begin position="114"/>
        <end position="134"/>
    </location>
</feature>
<evidence type="ECO:0000313" key="2">
    <source>
        <dbReference type="EMBL" id="MEQ2285347.1"/>
    </source>
</evidence>